<organism evidence="2 3">
    <name type="scientific">Aphis gossypii</name>
    <name type="common">Cotton aphid</name>
    <dbReference type="NCBI Taxonomy" id="80765"/>
    <lineage>
        <taxon>Eukaryota</taxon>
        <taxon>Metazoa</taxon>
        <taxon>Ecdysozoa</taxon>
        <taxon>Arthropoda</taxon>
        <taxon>Hexapoda</taxon>
        <taxon>Insecta</taxon>
        <taxon>Pterygota</taxon>
        <taxon>Neoptera</taxon>
        <taxon>Paraneoptera</taxon>
        <taxon>Hemiptera</taxon>
        <taxon>Sternorrhyncha</taxon>
        <taxon>Aphidomorpha</taxon>
        <taxon>Aphidoidea</taxon>
        <taxon>Aphididae</taxon>
        <taxon>Aphidini</taxon>
        <taxon>Aphis</taxon>
        <taxon>Aphis</taxon>
    </lineage>
</organism>
<accession>A0A9P0IKE8</accession>
<dbReference type="AlphaFoldDB" id="A0A9P0IKE8"/>
<feature type="transmembrane region" description="Helical" evidence="1">
    <location>
        <begin position="53"/>
        <end position="75"/>
    </location>
</feature>
<dbReference type="Proteomes" id="UP001154329">
    <property type="component" value="Chromosome 1"/>
</dbReference>
<reference evidence="2" key="2">
    <citation type="submission" date="2022-10" db="EMBL/GenBank/DDBJ databases">
        <authorList>
            <consortium name="ENA_rothamsted_submissions"/>
            <consortium name="culmorum"/>
            <person name="King R."/>
        </authorList>
    </citation>
    <scope>NUCLEOTIDE SEQUENCE</scope>
</reference>
<evidence type="ECO:0000313" key="3">
    <source>
        <dbReference type="Proteomes" id="UP001154329"/>
    </source>
</evidence>
<dbReference type="EMBL" id="OU899034">
    <property type="protein sequence ID" value="CAH1708992.1"/>
    <property type="molecule type" value="Genomic_DNA"/>
</dbReference>
<evidence type="ECO:0000256" key="1">
    <source>
        <dbReference type="SAM" id="Phobius"/>
    </source>
</evidence>
<proteinExistence type="predicted"/>
<protein>
    <submittedName>
        <fullName evidence="2">Uncharacterized protein</fullName>
    </submittedName>
</protein>
<reference evidence="2" key="1">
    <citation type="submission" date="2022-02" db="EMBL/GenBank/DDBJ databases">
        <authorList>
            <person name="King R."/>
        </authorList>
    </citation>
    <scope>NUCLEOTIDE SEQUENCE</scope>
</reference>
<keyword evidence="1" id="KW-0472">Membrane</keyword>
<keyword evidence="1" id="KW-0812">Transmembrane</keyword>
<keyword evidence="3" id="KW-1185">Reference proteome</keyword>
<name>A0A9P0IKE8_APHGO</name>
<keyword evidence="1" id="KW-1133">Transmembrane helix</keyword>
<sequence>MCRFRPGAPPVEFELLAADAAQPDAPDRKRCGRCTVSRTSVPPPSLTRICATAAAAAAILSDIHLSIFLLLFLYLSERLSIKNKKKNVCHPLLINIT</sequence>
<evidence type="ECO:0000313" key="2">
    <source>
        <dbReference type="EMBL" id="CAH1708992.1"/>
    </source>
</evidence>
<gene>
    <name evidence="2" type="ORF">APHIGO_LOCUS632</name>
</gene>